<organism evidence="12">
    <name type="scientific">Oryza brachyantha</name>
    <name type="common">malo sina</name>
    <dbReference type="NCBI Taxonomy" id="4533"/>
    <lineage>
        <taxon>Eukaryota</taxon>
        <taxon>Viridiplantae</taxon>
        <taxon>Streptophyta</taxon>
        <taxon>Embryophyta</taxon>
        <taxon>Tracheophyta</taxon>
        <taxon>Spermatophyta</taxon>
        <taxon>Magnoliopsida</taxon>
        <taxon>Liliopsida</taxon>
        <taxon>Poales</taxon>
        <taxon>Poaceae</taxon>
        <taxon>BOP clade</taxon>
        <taxon>Oryzoideae</taxon>
        <taxon>Oryzeae</taxon>
        <taxon>Oryzinae</taxon>
        <taxon>Oryza</taxon>
    </lineage>
</organism>
<dbReference type="eggNOG" id="KOG1721">
    <property type="taxonomic scope" value="Eukaryota"/>
</dbReference>
<evidence type="ECO:0000256" key="3">
    <source>
        <dbReference type="ARBA" id="ARBA00022737"/>
    </source>
</evidence>
<dbReference type="PANTHER" id="PTHR26374">
    <property type="entry name" value="ZINC FINGER PROTEIN ZAT5"/>
    <property type="match status" value="1"/>
</dbReference>
<dbReference type="InterPro" id="IPR013087">
    <property type="entry name" value="Znf_C2H2_type"/>
</dbReference>
<dbReference type="Pfam" id="PF13912">
    <property type="entry name" value="zf-C2H2_6"/>
    <property type="match status" value="2"/>
</dbReference>
<dbReference type="PROSITE" id="PS50157">
    <property type="entry name" value="ZINC_FINGER_C2H2_2"/>
    <property type="match status" value="2"/>
</dbReference>
<dbReference type="GeneID" id="121055699"/>
<comment type="subcellular location">
    <subcellularLocation>
        <location evidence="1">Nucleus</location>
    </subcellularLocation>
</comment>
<dbReference type="OrthoDB" id="693133at2759"/>
<name>J3NAE9_ORYBR</name>
<keyword evidence="13" id="KW-1185">Reference proteome</keyword>
<evidence type="ECO:0000256" key="6">
    <source>
        <dbReference type="ARBA" id="ARBA00023015"/>
    </source>
</evidence>
<dbReference type="HOGENOM" id="CLU_049251_1_0_1"/>
<evidence type="ECO:0000256" key="9">
    <source>
        <dbReference type="PROSITE-ProRule" id="PRU00042"/>
    </source>
</evidence>
<evidence type="ECO:0000256" key="1">
    <source>
        <dbReference type="ARBA" id="ARBA00004123"/>
    </source>
</evidence>
<dbReference type="OMA" id="VVHACEV"/>
<keyword evidence="2" id="KW-0479">Metal-binding</keyword>
<evidence type="ECO:0000256" key="4">
    <source>
        <dbReference type="ARBA" id="ARBA00022771"/>
    </source>
</evidence>
<dbReference type="PANTHER" id="PTHR26374:SF450">
    <property type="entry name" value="OS11G0702300 PROTEIN"/>
    <property type="match status" value="1"/>
</dbReference>
<dbReference type="Gramene" id="OB11G27850.1">
    <property type="protein sequence ID" value="OB11G27850.1"/>
    <property type="gene ID" value="OB11G27850"/>
</dbReference>
<dbReference type="SUPFAM" id="SSF57667">
    <property type="entry name" value="beta-beta-alpha zinc fingers"/>
    <property type="match status" value="1"/>
</dbReference>
<evidence type="ECO:0000313" key="12">
    <source>
        <dbReference type="EnsemblPlants" id="OB11G27850.1"/>
    </source>
</evidence>
<dbReference type="EnsemblPlants" id="OB11G27850.1">
    <property type="protein sequence ID" value="OB11G27850.1"/>
    <property type="gene ID" value="OB11G27850"/>
</dbReference>
<feature type="compositionally biased region" description="Basic residues" evidence="10">
    <location>
        <begin position="65"/>
        <end position="78"/>
    </location>
</feature>
<keyword evidence="7" id="KW-0804">Transcription</keyword>
<dbReference type="PROSITE" id="PS00028">
    <property type="entry name" value="ZINC_FINGER_C2H2_1"/>
    <property type="match status" value="2"/>
</dbReference>
<dbReference type="SMART" id="SM00355">
    <property type="entry name" value="ZnF_C2H2"/>
    <property type="match status" value="2"/>
</dbReference>
<evidence type="ECO:0000256" key="7">
    <source>
        <dbReference type="ARBA" id="ARBA00023163"/>
    </source>
</evidence>
<dbReference type="Proteomes" id="UP000006038">
    <property type="component" value="Chromosome 11"/>
</dbReference>
<gene>
    <name evidence="12" type="primary">LOC121055699</name>
</gene>
<reference evidence="12" key="2">
    <citation type="submission" date="2013-04" db="UniProtKB">
        <authorList>
            <consortium name="EnsemblPlants"/>
        </authorList>
    </citation>
    <scope>IDENTIFICATION</scope>
</reference>
<dbReference type="Gene3D" id="3.30.160.60">
    <property type="entry name" value="Classic Zinc Finger"/>
    <property type="match status" value="1"/>
</dbReference>
<keyword evidence="4 9" id="KW-0863">Zinc-finger</keyword>
<dbReference type="AlphaFoldDB" id="J3NAE9"/>
<feature type="region of interest" description="Disordered" evidence="10">
    <location>
        <begin position="60"/>
        <end position="81"/>
    </location>
</feature>
<dbReference type="STRING" id="4533.J3NAE9"/>
<sequence>MDDYCTSPHLEEEEDDVQLSLACGSSAATPQSRKRPRRREEEAAAYECRTCGRRFASHQALGGHRTSHLRPTKRRPRPSKPVVHACEVCGMGFGMGQALGGHMRRHRPINNVGMGLKQIIMPEIRPSCTLQLLDLFV</sequence>
<evidence type="ECO:0000256" key="2">
    <source>
        <dbReference type="ARBA" id="ARBA00022723"/>
    </source>
</evidence>
<protein>
    <recommendedName>
        <fullName evidence="11">C2H2-type domain-containing protein</fullName>
    </recommendedName>
</protein>
<feature type="domain" description="C2H2-type" evidence="11">
    <location>
        <begin position="84"/>
        <end position="106"/>
    </location>
</feature>
<evidence type="ECO:0000259" key="11">
    <source>
        <dbReference type="PROSITE" id="PS50157"/>
    </source>
</evidence>
<keyword evidence="6" id="KW-0805">Transcription regulation</keyword>
<proteinExistence type="predicted"/>
<keyword evidence="8" id="KW-0539">Nucleus</keyword>
<evidence type="ECO:0000256" key="5">
    <source>
        <dbReference type="ARBA" id="ARBA00022833"/>
    </source>
</evidence>
<dbReference type="InterPro" id="IPR036236">
    <property type="entry name" value="Znf_C2H2_sf"/>
</dbReference>
<keyword evidence="3" id="KW-0677">Repeat</keyword>
<dbReference type="GO" id="GO:0005634">
    <property type="term" value="C:nucleus"/>
    <property type="evidence" value="ECO:0007669"/>
    <property type="project" value="UniProtKB-SubCell"/>
</dbReference>
<keyword evidence="5" id="KW-0862">Zinc</keyword>
<accession>J3NAE9</accession>
<evidence type="ECO:0000256" key="8">
    <source>
        <dbReference type="ARBA" id="ARBA00023242"/>
    </source>
</evidence>
<dbReference type="KEGG" id="obr:121055699"/>
<dbReference type="RefSeq" id="XP_040384527.1">
    <property type="nucleotide sequence ID" value="XM_040528593.1"/>
</dbReference>
<evidence type="ECO:0000313" key="13">
    <source>
        <dbReference type="Proteomes" id="UP000006038"/>
    </source>
</evidence>
<evidence type="ECO:0000256" key="10">
    <source>
        <dbReference type="SAM" id="MobiDB-lite"/>
    </source>
</evidence>
<feature type="region of interest" description="Disordered" evidence="10">
    <location>
        <begin position="1"/>
        <end position="43"/>
    </location>
</feature>
<reference evidence="12" key="1">
    <citation type="journal article" date="2013" name="Nat. Commun.">
        <title>Whole-genome sequencing of Oryza brachyantha reveals mechanisms underlying Oryza genome evolution.</title>
        <authorList>
            <person name="Chen J."/>
            <person name="Huang Q."/>
            <person name="Gao D."/>
            <person name="Wang J."/>
            <person name="Lang Y."/>
            <person name="Liu T."/>
            <person name="Li B."/>
            <person name="Bai Z."/>
            <person name="Luis Goicoechea J."/>
            <person name="Liang C."/>
            <person name="Chen C."/>
            <person name="Zhang W."/>
            <person name="Sun S."/>
            <person name="Liao Y."/>
            <person name="Zhang X."/>
            <person name="Yang L."/>
            <person name="Song C."/>
            <person name="Wang M."/>
            <person name="Shi J."/>
            <person name="Liu G."/>
            <person name="Liu J."/>
            <person name="Zhou H."/>
            <person name="Zhou W."/>
            <person name="Yu Q."/>
            <person name="An N."/>
            <person name="Chen Y."/>
            <person name="Cai Q."/>
            <person name="Wang B."/>
            <person name="Liu B."/>
            <person name="Min J."/>
            <person name="Huang Y."/>
            <person name="Wu H."/>
            <person name="Li Z."/>
            <person name="Zhang Y."/>
            <person name="Yin Y."/>
            <person name="Song W."/>
            <person name="Jiang J."/>
            <person name="Jackson S.A."/>
            <person name="Wing R.A."/>
            <person name="Wang J."/>
            <person name="Chen M."/>
        </authorList>
    </citation>
    <scope>NUCLEOTIDE SEQUENCE [LARGE SCALE GENOMIC DNA]</scope>
    <source>
        <strain evidence="12">cv. IRGC 101232</strain>
    </source>
</reference>
<dbReference type="GO" id="GO:0008270">
    <property type="term" value="F:zinc ion binding"/>
    <property type="evidence" value="ECO:0007669"/>
    <property type="project" value="UniProtKB-KW"/>
</dbReference>
<feature type="domain" description="C2H2-type" evidence="11">
    <location>
        <begin position="46"/>
        <end position="73"/>
    </location>
</feature>